<dbReference type="EMBL" id="JBAMIC010000010">
    <property type="protein sequence ID" value="KAK7102760.1"/>
    <property type="molecule type" value="Genomic_DNA"/>
</dbReference>
<organism evidence="2 3">
    <name type="scientific">Littorina saxatilis</name>
    <dbReference type="NCBI Taxonomy" id="31220"/>
    <lineage>
        <taxon>Eukaryota</taxon>
        <taxon>Metazoa</taxon>
        <taxon>Spiralia</taxon>
        <taxon>Lophotrochozoa</taxon>
        <taxon>Mollusca</taxon>
        <taxon>Gastropoda</taxon>
        <taxon>Caenogastropoda</taxon>
        <taxon>Littorinimorpha</taxon>
        <taxon>Littorinoidea</taxon>
        <taxon>Littorinidae</taxon>
        <taxon>Littorina</taxon>
    </lineage>
</organism>
<name>A0AAN9BGB9_9CAEN</name>
<accession>A0AAN9BGB9</accession>
<dbReference type="AlphaFoldDB" id="A0AAN9BGB9"/>
<evidence type="ECO:0000313" key="2">
    <source>
        <dbReference type="EMBL" id="KAK7102760.1"/>
    </source>
</evidence>
<keyword evidence="3" id="KW-1185">Reference proteome</keyword>
<evidence type="ECO:0000313" key="3">
    <source>
        <dbReference type="Proteomes" id="UP001374579"/>
    </source>
</evidence>
<feature type="region of interest" description="Disordered" evidence="1">
    <location>
        <begin position="130"/>
        <end position="244"/>
    </location>
</feature>
<protein>
    <submittedName>
        <fullName evidence="2">Uncharacterized protein</fullName>
    </submittedName>
</protein>
<comment type="caution">
    <text evidence="2">The sequence shown here is derived from an EMBL/GenBank/DDBJ whole genome shotgun (WGS) entry which is preliminary data.</text>
</comment>
<reference evidence="2 3" key="1">
    <citation type="submission" date="2024-02" db="EMBL/GenBank/DDBJ databases">
        <title>Chromosome-scale genome assembly of the rough periwinkle Littorina saxatilis.</title>
        <authorList>
            <person name="De Jode A."/>
            <person name="Faria R."/>
            <person name="Formenti G."/>
            <person name="Sims Y."/>
            <person name="Smith T.P."/>
            <person name="Tracey A."/>
            <person name="Wood J.M.D."/>
            <person name="Zagrodzka Z.B."/>
            <person name="Johannesson K."/>
            <person name="Butlin R.K."/>
            <person name="Leder E.H."/>
        </authorList>
    </citation>
    <scope>NUCLEOTIDE SEQUENCE [LARGE SCALE GENOMIC DNA]</scope>
    <source>
        <strain evidence="2">Snail1</strain>
        <tissue evidence="2">Muscle</tissue>
    </source>
</reference>
<evidence type="ECO:0000256" key="1">
    <source>
        <dbReference type="SAM" id="MobiDB-lite"/>
    </source>
</evidence>
<sequence>MPDSSSSQDVELLCCHGDNDEGWEGNLRYLTRMNIKDSGIYGRVTGQPWVHNPAFTPTPAEILALAGLVVGRDVATQKDADNPPVGGNVNVATQKDAENPTVDGNVASEKESEHLPVDCKCKVAIVEDPGHLPVGGNVVTDAGPKTGLLTEGGKEGSTQSPVDGKVATQEDAKRSIVNSKASSLEDSTSRSAGDGNVARDKEAKKSLADSKTATLEDAPKSSGDIDTDKESQHPSNAGKVGTGKAAKRLFVDAKGRRDEECARSAGDSNAATLESLEQLSVGDSVHHEKRPAWQCGDGHFTPPPLDLGAVIVQGETWRALTVASDGRTHCKMLRLVRPPGGQQRAETGEEEETDERVMAVAVTRKAVILGTTRKGENVYNLAREKPGNVELCPLPVVRSLAEYLWAYGF</sequence>
<feature type="compositionally biased region" description="Basic and acidic residues" evidence="1">
    <location>
        <begin position="197"/>
        <end position="208"/>
    </location>
</feature>
<proteinExistence type="predicted"/>
<gene>
    <name evidence="2" type="ORF">V1264_020940</name>
</gene>
<dbReference type="Proteomes" id="UP001374579">
    <property type="component" value="Unassembled WGS sequence"/>
</dbReference>
<feature type="compositionally biased region" description="Polar residues" evidence="1">
    <location>
        <begin position="176"/>
        <end position="191"/>
    </location>
</feature>